<dbReference type="PRINTS" id="PR01771">
    <property type="entry name" value="ERK3ERK4MAPK"/>
</dbReference>
<evidence type="ECO:0000313" key="12">
    <source>
        <dbReference type="EMBL" id="KOO30530.1"/>
    </source>
</evidence>
<dbReference type="Gene3D" id="3.30.200.20">
    <property type="entry name" value="Phosphorylase Kinase, domain 1"/>
    <property type="match status" value="1"/>
</dbReference>
<comment type="catalytic activity">
    <reaction evidence="10">
        <text>L-threonyl-[protein] + ATP = O-phospho-L-threonyl-[protein] + ADP + H(+)</text>
        <dbReference type="Rhea" id="RHEA:46608"/>
        <dbReference type="Rhea" id="RHEA-COMP:11060"/>
        <dbReference type="Rhea" id="RHEA-COMP:11605"/>
        <dbReference type="ChEBI" id="CHEBI:15378"/>
        <dbReference type="ChEBI" id="CHEBI:30013"/>
        <dbReference type="ChEBI" id="CHEBI:30616"/>
        <dbReference type="ChEBI" id="CHEBI:61977"/>
        <dbReference type="ChEBI" id="CHEBI:456216"/>
        <dbReference type="EC" id="2.7.11.24"/>
    </reaction>
</comment>
<evidence type="ECO:0000256" key="5">
    <source>
        <dbReference type="ARBA" id="ARBA00022777"/>
    </source>
</evidence>
<keyword evidence="4 8" id="KW-0547">Nucleotide-binding</keyword>
<reference evidence="13" key="1">
    <citation type="journal article" date="2015" name="PLoS Genet.">
        <title>Genome Sequence and Transcriptome Analyses of Chrysochromulina tobin: Metabolic Tools for Enhanced Algal Fitness in the Prominent Order Prymnesiales (Haptophyceae).</title>
        <authorList>
            <person name="Hovde B.T."/>
            <person name="Deodato C.R."/>
            <person name="Hunsperger H.M."/>
            <person name="Ryken S.A."/>
            <person name="Yost W."/>
            <person name="Jha R.K."/>
            <person name="Patterson J."/>
            <person name="Monnat R.J. Jr."/>
            <person name="Barlow S.B."/>
            <person name="Starkenburg S.R."/>
            <person name="Cattolico R.A."/>
        </authorList>
    </citation>
    <scope>NUCLEOTIDE SEQUENCE</scope>
    <source>
        <strain evidence="13">CCMP291</strain>
    </source>
</reference>
<dbReference type="PROSITE" id="PS00107">
    <property type="entry name" value="PROTEIN_KINASE_ATP"/>
    <property type="match status" value="1"/>
</dbReference>
<evidence type="ECO:0000256" key="4">
    <source>
        <dbReference type="ARBA" id="ARBA00022741"/>
    </source>
</evidence>
<dbReference type="InterPro" id="IPR011009">
    <property type="entry name" value="Kinase-like_dom_sf"/>
</dbReference>
<keyword evidence="3 10" id="KW-0808">Transferase</keyword>
<dbReference type="Gene3D" id="1.10.510.10">
    <property type="entry name" value="Transferase(Phosphotransferase) domain 1"/>
    <property type="match status" value="1"/>
</dbReference>
<dbReference type="InterPro" id="IPR008271">
    <property type="entry name" value="Ser/Thr_kinase_AS"/>
</dbReference>
<evidence type="ECO:0000256" key="9">
    <source>
        <dbReference type="RuleBase" id="RU000304"/>
    </source>
</evidence>
<evidence type="ECO:0000256" key="1">
    <source>
        <dbReference type="ARBA" id="ARBA00022527"/>
    </source>
</evidence>
<comment type="similarity">
    <text evidence="10">Belongs to the protein kinase superfamily. Ser/Thr protein kinase family. MAP kinase subfamily.</text>
</comment>
<evidence type="ECO:0000256" key="10">
    <source>
        <dbReference type="RuleBase" id="RU361165"/>
    </source>
</evidence>
<dbReference type="EC" id="2.7.11.24" evidence="10"/>
<keyword evidence="1 9" id="KW-0723">Serine/threonine-protein kinase</keyword>
<keyword evidence="6 8" id="KW-0067">ATP-binding</keyword>
<dbReference type="OrthoDB" id="192887at2759"/>
<feature type="domain" description="Protein kinase" evidence="11">
    <location>
        <begin position="22"/>
        <end position="274"/>
    </location>
</feature>
<protein>
    <recommendedName>
        <fullName evidence="10">Mitogen-activated protein kinase</fullName>
        <ecNumber evidence="10">2.7.11.24</ecNumber>
    </recommendedName>
</protein>
<keyword evidence="2" id="KW-0597">Phosphoprotein</keyword>
<dbReference type="InterPro" id="IPR003527">
    <property type="entry name" value="MAP_kinase_CS"/>
</dbReference>
<comment type="cofactor">
    <cofactor evidence="10">
        <name>Mg(2+)</name>
        <dbReference type="ChEBI" id="CHEBI:18420"/>
    </cofactor>
</comment>
<evidence type="ECO:0000313" key="13">
    <source>
        <dbReference type="Proteomes" id="UP000037460"/>
    </source>
</evidence>
<evidence type="ECO:0000259" key="11">
    <source>
        <dbReference type="PROSITE" id="PS50011"/>
    </source>
</evidence>
<evidence type="ECO:0000256" key="2">
    <source>
        <dbReference type="ARBA" id="ARBA00022553"/>
    </source>
</evidence>
<dbReference type="InterPro" id="IPR017441">
    <property type="entry name" value="Protein_kinase_ATP_BS"/>
</dbReference>
<dbReference type="InterPro" id="IPR008350">
    <property type="entry name" value="MAPK_ERK3/4"/>
</dbReference>
<dbReference type="FunFam" id="3.30.200.20:FF:000046">
    <property type="entry name" value="Mitogen-activated protein kinase"/>
    <property type="match status" value="1"/>
</dbReference>
<evidence type="ECO:0000256" key="7">
    <source>
        <dbReference type="ARBA" id="ARBA00023306"/>
    </source>
</evidence>
<gene>
    <name evidence="12" type="ORF">Ctob_004991</name>
</gene>
<accession>A0A0M0JVG0</accession>
<dbReference type="SUPFAM" id="SSF56112">
    <property type="entry name" value="Protein kinase-like (PK-like)"/>
    <property type="match status" value="1"/>
</dbReference>
<dbReference type="InterPro" id="IPR050117">
    <property type="entry name" value="MAPK"/>
</dbReference>
<dbReference type="GO" id="GO:0005524">
    <property type="term" value="F:ATP binding"/>
    <property type="evidence" value="ECO:0007669"/>
    <property type="project" value="UniProtKB-UniRule"/>
</dbReference>
<dbReference type="EMBL" id="JWZX01002205">
    <property type="protein sequence ID" value="KOO30530.1"/>
    <property type="molecule type" value="Genomic_DNA"/>
</dbReference>
<proteinExistence type="inferred from homology"/>
<dbReference type="PROSITE" id="PS00108">
    <property type="entry name" value="PROTEIN_KINASE_ST"/>
    <property type="match status" value="1"/>
</dbReference>
<feature type="binding site" evidence="8">
    <location>
        <position position="54"/>
    </location>
    <ligand>
        <name>ATP</name>
        <dbReference type="ChEBI" id="CHEBI:30616"/>
    </ligand>
</feature>
<dbReference type="CDD" id="cd07834">
    <property type="entry name" value="STKc_MAPK"/>
    <property type="match status" value="1"/>
</dbReference>
<keyword evidence="7" id="KW-0131">Cell cycle</keyword>
<dbReference type="PANTHER" id="PTHR24055">
    <property type="entry name" value="MITOGEN-ACTIVATED PROTEIN KINASE"/>
    <property type="match status" value="1"/>
</dbReference>
<organism evidence="12 13">
    <name type="scientific">Chrysochromulina tobinii</name>
    <dbReference type="NCBI Taxonomy" id="1460289"/>
    <lineage>
        <taxon>Eukaryota</taxon>
        <taxon>Haptista</taxon>
        <taxon>Haptophyta</taxon>
        <taxon>Prymnesiophyceae</taxon>
        <taxon>Prymnesiales</taxon>
        <taxon>Chrysochromulinaceae</taxon>
        <taxon>Chrysochromulina</taxon>
    </lineage>
</organism>
<dbReference type="Pfam" id="PF00069">
    <property type="entry name" value="Pkinase"/>
    <property type="match status" value="1"/>
</dbReference>
<evidence type="ECO:0000256" key="3">
    <source>
        <dbReference type="ARBA" id="ARBA00022679"/>
    </source>
</evidence>
<keyword evidence="13" id="KW-1185">Reference proteome</keyword>
<dbReference type="PROSITE" id="PS01351">
    <property type="entry name" value="MAPK"/>
    <property type="match status" value="1"/>
</dbReference>
<keyword evidence="10" id="KW-0460">Magnesium</keyword>
<keyword evidence="5 10" id="KW-0418">Kinase</keyword>
<dbReference type="GO" id="GO:0004707">
    <property type="term" value="F:MAP kinase activity"/>
    <property type="evidence" value="ECO:0007669"/>
    <property type="project" value="UniProtKB-EC"/>
</dbReference>
<evidence type="ECO:0000256" key="8">
    <source>
        <dbReference type="PROSITE-ProRule" id="PRU10141"/>
    </source>
</evidence>
<dbReference type="InterPro" id="IPR000719">
    <property type="entry name" value="Prot_kinase_dom"/>
</dbReference>
<dbReference type="AlphaFoldDB" id="A0A0M0JVG0"/>
<name>A0A0M0JVG0_9EUKA</name>
<dbReference type="Proteomes" id="UP000037460">
    <property type="component" value="Unassembled WGS sequence"/>
</dbReference>
<dbReference type="FunFam" id="1.10.510.10:FF:000624">
    <property type="entry name" value="Mitogen-activated protein kinase"/>
    <property type="match status" value="1"/>
</dbReference>
<sequence>MTTSGTVSCTVRGTDFTVDKRYAVQKFVGCGSYGVVCAAVDTRDPARSLVAIKKIGNVFKNETTAKRTLREIKLLLHFDHENVISIRDLMCGSADCSDLYVVTHLMDTDLHKVIRSPQPLSDQHVQYFLYQVLRGLKYIHSCNVLHRDLKPSNLLVNENCDLKITDFGLSRGVNPSDCLDFLTEYVVTRWYRAPEIVLSSDTYTKAVDMWSVGCIFAELLGRKPLFPGSDHVNQLQTILDVLGTPNVESELRHVPEKARRYIAGLPPSPGCPVQ</sequence>
<dbReference type="SMART" id="SM00220">
    <property type="entry name" value="S_TKc"/>
    <property type="match status" value="1"/>
</dbReference>
<comment type="caution">
    <text evidence="12">The sequence shown here is derived from an EMBL/GenBank/DDBJ whole genome shotgun (WGS) entry which is preliminary data.</text>
</comment>
<evidence type="ECO:0000256" key="6">
    <source>
        <dbReference type="ARBA" id="ARBA00022840"/>
    </source>
</evidence>
<comment type="activity regulation">
    <text evidence="10">Activated by threonine and tyrosine phosphorylation.</text>
</comment>
<dbReference type="PROSITE" id="PS50011">
    <property type="entry name" value="PROTEIN_KINASE_DOM"/>
    <property type="match status" value="1"/>
</dbReference>